<dbReference type="AlphaFoldDB" id="A0A830HEV2"/>
<proteinExistence type="predicted"/>
<gene>
    <name evidence="2" type="ORF">PPROV_000263300</name>
</gene>
<organism evidence="2 3">
    <name type="scientific">Pycnococcus provasolii</name>
    <dbReference type="NCBI Taxonomy" id="41880"/>
    <lineage>
        <taxon>Eukaryota</taxon>
        <taxon>Viridiplantae</taxon>
        <taxon>Chlorophyta</taxon>
        <taxon>Pseudoscourfieldiophyceae</taxon>
        <taxon>Pseudoscourfieldiales</taxon>
        <taxon>Pycnococcaceae</taxon>
        <taxon>Pycnococcus</taxon>
    </lineage>
</organism>
<feature type="compositionally biased region" description="Polar residues" evidence="1">
    <location>
        <begin position="8"/>
        <end position="18"/>
    </location>
</feature>
<evidence type="ECO:0000256" key="1">
    <source>
        <dbReference type="SAM" id="MobiDB-lite"/>
    </source>
</evidence>
<evidence type="ECO:0000313" key="3">
    <source>
        <dbReference type="Proteomes" id="UP000660262"/>
    </source>
</evidence>
<feature type="compositionally biased region" description="Basic and acidic residues" evidence="1">
    <location>
        <begin position="23"/>
        <end position="34"/>
    </location>
</feature>
<accession>A0A830HEV2</accession>
<name>A0A830HEV2_9CHLO</name>
<dbReference type="Proteomes" id="UP000660262">
    <property type="component" value="Unassembled WGS sequence"/>
</dbReference>
<feature type="region of interest" description="Disordered" evidence="1">
    <location>
        <begin position="1"/>
        <end position="69"/>
    </location>
</feature>
<evidence type="ECO:0000313" key="2">
    <source>
        <dbReference type="EMBL" id="GHP03879.1"/>
    </source>
</evidence>
<comment type="caution">
    <text evidence="2">The sequence shown here is derived from an EMBL/GenBank/DDBJ whole genome shotgun (WGS) entry which is preliminary data.</text>
</comment>
<sequence length="132" mass="13864">MGLRNPAPSRTATPQQLAQHARRLAEAADREASRLARAAPSDMPHAQTFFRSQSLSPGDGSDYLSPPSSLPTVAPVAANAAQDVVPETQALTGGNAAAALIAAVAPGATGFHPGPNPRGFRFRDFRHRPKDY</sequence>
<reference evidence="2" key="1">
    <citation type="submission" date="2020-10" db="EMBL/GenBank/DDBJ databases">
        <title>Unveiling of a novel bifunctional photoreceptor, Dualchrome1, isolated from a cosmopolitan green alga.</title>
        <authorList>
            <person name="Suzuki S."/>
            <person name="Kawachi M."/>
        </authorList>
    </citation>
    <scope>NUCLEOTIDE SEQUENCE</scope>
    <source>
        <strain evidence="2">NIES 2893</strain>
    </source>
</reference>
<dbReference type="EMBL" id="BNJQ01000006">
    <property type="protein sequence ID" value="GHP03879.1"/>
    <property type="molecule type" value="Genomic_DNA"/>
</dbReference>
<feature type="region of interest" description="Disordered" evidence="1">
    <location>
        <begin position="108"/>
        <end position="132"/>
    </location>
</feature>
<keyword evidence="3" id="KW-1185">Reference proteome</keyword>
<protein>
    <submittedName>
        <fullName evidence="2">Uncharacterized protein</fullName>
    </submittedName>
</protein>